<keyword evidence="2" id="KW-0963">Cytoplasm</keyword>
<reference evidence="5 6" key="1">
    <citation type="submission" date="2020-05" db="EMBL/GenBank/DDBJ databases">
        <title>Vigna angularis (adzuki bean) Var. LongXiaoDou No. 4 denovo assembly.</title>
        <authorList>
            <person name="Xiang H."/>
        </authorList>
    </citation>
    <scope>NUCLEOTIDE SEQUENCE [LARGE SCALE GENOMIC DNA]</scope>
    <source>
        <tissue evidence="5">Leaf</tissue>
    </source>
</reference>
<feature type="region of interest" description="Disordered" evidence="3">
    <location>
        <begin position="30"/>
        <end position="88"/>
    </location>
</feature>
<accession>A0A8T0KR06</accession>
<protein>
    <recommendedName>
        <fullName evidence="4">STM1-like N-terminal domain-containing protein</fullName>
    </recommendedName>
</protein>
<evidence type="ECO:0000313" key="5">
    <source>
        <dbReference type="EMBL" id="KAG2401528.1"/>
    </source>
</evidence>
<comment type="subcellular location">
    <subcellularLocation>
        <location evidence="1">Cytoplasm</location>
    </subcellularLocation>
</comment>
<proteinExistence type="predicted"/>
<dbReference type="Proteomes" id="UP000743370">
    <property type="component" value="Unassembled WGS sequence"/>
</dbReference>
<name>A0A8T0KR06_PHAAN</name>
<dbReference type="InterPro" id="IPR019084">
    <property type="entry name" value="STM1-like_N"/>
</dbReference>
<evidence type="ECO:0000256" key="1">
    <source>
        <dbReference type="ARBA" id="ARBA00004496"/>
    </source>
</evidence>
<dbReference type="Pfam" id="PF09598">
    <property type="entry name" value="Stm1_N"/>
    <property type="match status" value="1"/>
</dbReference>
<feature type="domain" description="STM1-like N-terminal" evidence="4">
    <location>
        <begin position="1"/>
        <end position="80"/>
    </location>
</feature>
<evidence type="ECO:0000256" key="3">
    <source>
        <dbReference type="SAM" id="MobiDB-lite"/>
    </source>
</evidence>
<evidence type="ECO:0000256" key="2">
    <source>
        <dbReference type="ARBA" id="ARBA00022490"/>
    </source>
</evidence>
<feature type="compositionally biased region" description="Basic and acidic residues" evidence="3">
    <location>
        <begin position="79"/>
        <end position="88"/>
    </location>
</feature>
<evidence type="ECO:0000313" key="6">
    <source>
        <dbReference type="Proteomes" id="UP000743370"/>
    </source>
</evidence>
<dbReference type="AlphaFoldDB" id="A0A8T0KR06"/>
<organism evidence="5 6">
    <name type="scientific">Phaseolus angularis</name>
    <name type="common">Azuki bean</name>
    <name type="synonym">Vigna angularis</name>
    <dbReference type="NCBI Taxonomy" id="3914"/>
    <lineage>
        <taxon>Eukaryota</taxon>
        <taxon>Viridiplantae</taxon>
        <taxon>Streptophyta</taxon>
        <taxon>Embryophyta</taxon>
        <taxon>Tracheophyta</taxon>
        <taxon>Spermatophyta</taxon>
        <taxon>Magnoliopsida</taxon>
        <taxon>eudicotyledons</taxon>
        <taxon>Gunneridae</taxon>
        <taxon>Pentapetalae</taxon>
        <taxon>rosids</taxon>
        <taxon>fabids</taxon>
        <taxon>Fabales</taxon>
        <taxon>Fabaceae</taxon>
        <taxon>Papilionoideae</taxon>
        <taxon>50 kb inversion clade</taxon>
        <taxon>NPAAA clade</taxon>
        <taxon>indigoferoid/millettioid clade</taxon>
        <taxon>Phaseoleae</taxon>
        <taxon>Vigna</taxon>
    </lineage>
</organism>
<dbReference type="EMBL" id="JABFOF010000003">
    <property type="protein sequence ID" value="KAG2401528.1"/>
    <property type="molecule type" value="Genomic_DNA"/>
</dbReference>
<sequence length="109" mass="11414">MATANPFVLLGDDAEDPSQLIAAEQLKAAAAPKKEQGKVGPRAGAVAQQSKLAQLPSKPVPPTQAVREEKNETSFGGRGGDRGGGRGVEKCDFFEQASWSAAFIEAVFE</sequence>
<dbReference type="GO" id="GO:0005737">
    <property type="term" value="C:cytoplasm"/>
    <property type="evidence" value="ECO:0007669"/>
    <property type="project" value="UniProtKB-SubCell"/>
</dbReference>
<evidence type="ECO:0000259" key="4">
    <source>
        <dbReference type="Pfam" id="PF09598"/>
    </source>
</evidence>
<gene>
    <name evidence="5" type="ORF">HKW66_Vig0194360</name>
</gene>
<comment type="caution">
    <text evidence="5">The sequence shown here is derived from an EMBL/GenBank/DDBJ whole genome shotgun (WGS) entry which is preliminary data.</text>
</comment>